<keyword evidence="7" id="KW-0442">Lipid degradation</keyword>
<dbReference type="InterPro" id="IPR033113">
    <property type="entry name" value="PLA2_histidine"/>
</dbReference>
<comment type="similarity">
    <text evidence="13">Belongs to the phospholipase A2 family.</text>
</comment>
<comment type="cofactor">
    <cofactor evidence="11">
        <name>Ca(2+)</name>
        <dbReference type="ChEBI" id="CHEBI:29108"/>
    </cofactor>
    <text evidence="11">Binds 1 Ca(2+) ion per subunit.</text>
</comment>
<dbReference type="WBParaSite" id="maker-uti_cns_0013225-snap-gene-0.2-mRNA-1">
    <property type="protein sequence ID" value="maker-uti_cns_0013225-snap-gene-0.2-mRNA-1"/>
    <property type="gene ID" value="maker-uti_cns_0013225-snap-gene-0.2"/>
</dbReference>
<keyword evidence="3 14" id="KW-0964">Secreted</keyword>
<evidence type="ECO:0000256" key="16">
    <source>
        <dbReference type="SAM" id="Phobius"/>
    </source>
</evidence>
<feature type="region of interest" description="Disordered" evidence="15">
    <location>
        <begin position="579"/>
        <end position="619"/>
    </location>
</feature>
<dbReference type="SUPFAM" id="SSF48619">
    <property type="entry name" value="Phospholipase A2, PLA2"/>
    <property type="match status" value="1"/>
</dbReference>
<feature type="disulfide bond" evidence="12">
    <location>
        <begin position="926"/>
        <end position="964"/>
    </location>
</feature>
<proteinExistence type="inferred from homology"/>
<dbReference type="PANTHER" id="PTHR11716:SF47">
    <property type="entry name" value="PHOSPHOLIPASE A2-ALPHA"/>
    <property type="match status" value="1"/>
</dbReference>
<feature type="disulfide bond" evidence="12">
    <location>
        <begin position="953"/>
        <end position="969"/>
    </location>
</feature>
<feature type="transmembrane region" description="Helical" evidence="16">
    <location>
        <begin position="837"/>
        <end position="859"/>
    </location>
</feature>
<dbReference type="GO" id="GO:0006644">
    <property type="term" value="P:phospholipid metabolic process"/>
    <property type="evidence" value="ECO:0007669"/>
    <property type="project" value="InterPro"/>
</dbReference>
<dbReference type="GO" id="GO:0005576">
    <property type="term" value="C:extracellular region"/>
    <property type="evidence" value="ECO:0007669"/>
    <property type="project" value="UniProtKB-SubCell"/>
</dbReference>
<keyword evidence="8" id="KW-0443">Lipid metabolism</keyword>
<evidence type="ECO:0000259" key="17">
    <source>
        <dbReference type="SMART" id="SM00085"/>
    </source>
</evidence>
<evidence type="ECO:0000256" key="4">
    <source>
        <dbReference type="ARBA" id="ARBA00022723"/>
    </source>
</evidence>
<dbReference type="EC" id="3.1.1.4" evidence="2"/>
<feature type="binding site" evidence="11">
    <location>
        <position position="892"/>
    </location>
    <ligand>
        <name>Ca(2+)</name>
        <dbReference type="ChEBI" id="CHEBI:29108"/>
    </ligand>
</feature>
<evidence type="ECO:0000256" key="10">
    <source>
        <dbReference type="PIRSR" id="PIRSR601211-1"/>
    </source>
</evidence>
<keyword evidence="4 11" id="KW-0479">Metal-binding</keyword>
<evidence type="ECO:0000256" key="9">
    <source>
        <dbReference type="ARBA" id="ARBA00023157"/>
    </source>
</evidence>
<feature type="disulfide bond" evidence="12">
    <location>
        <begin position="891"/>
        <end position="907"/>
    </location>
</feature>
<evidence type="ECO:0000256" key="11">
    <source>
        <dbReference type="PIRSR" id="PIRSR601211-2"/>
    </source>
</evidence>
<feature type="disulfide bond" evidence="12">
    <location>
        <begin position="913"/>
        <end position="971"/>
    </location>
</feature>
<keyword evidence="6 11" id="KW-0106">Calcium</keyword>
<dbReference type="Gene3D" id="1.20.90.10">
    <property type="entry name" value="Phospholipase A2 domain"/>
    <property type="match status" value="1"/>
</dbReference>
<feature type="active site" evidence="10">
    <location>
        <position position="910"/>
    </location>
</feature>
<evidence type="ECO:0000256" key="5">
    <source>
        <dbReference type="ARBA" id="ARBA00022801"/>
    </source>
</evidence>
<evidence type="ECO:0000256" key="15">
    <source>
        <dbReference type="SAM" id="MobiDB-lite"/>
    </source>
</evidence>
<dbReference type="GO" id="GO:0050482">
    <property type="term" value="P:arachidonate secretion"/>
    <property type="evidence" value="ECO:0007669"/>
    <property type="project" value="InterPro"/>
</dbReference>
<dbReference type="PANTHER" id="PTHR11716">
    <property type="entry name" value="PHOSPHOLIPASE A2 FAMILY MEMBER"/>
    <property type="match status" value="1"/>
</dbReference>
<feature type="active site" evidence="10">
    <location>
        <position position="972"/>
    </location>
</feature>
<keyword evidence="5" id="KW-0378">Hydrolase</keyword>
<dbReference type="PROSITE" id="PS00119">
    <property type="entry name" value="PA2_ASP"/>
    <property type="match status" value="1"/>
</dbReference>
<keyword evidence="18" id="KW-1185">Reference proteome</keyword>
<evidence type="ECO:0000256" key="2">
    <source>
        <dbReference type="ARBA" id="ARBA00013278"/>
    </source>
</evidence>
<name>A0A1I8IKE4_9PLAT</name>
<evidence type="ECO:0000256" key="14">
    <source>
        <dbReference type="RuleBase" id="RU361236"/>
    </source>
</evidence>
<sequence>RFSEEIAENLAAKVLPPGLLVVHDAAGGGEHDEAELTRRQNSGCPLLQVLQTAVELDNNLAGSVIVDDLKVADVVFPLHHLQEADDDLGGGPQQHLPLAFLLGVHNPVGNRCQVPERLGPPLAATEQFGRRVQNGQSERVVVAAGEPPQAVSQQQVAVHCVQGPFARGCHWDSLHAVEKGIGSTGAEQVDLQVVPRSGGEDRPEVVHGAPGLGPPVRDYRLWAHHEDGLAVGQGQRWGIVSTHVQHLRLACVNLQADPSAFLGESSKSVLSCYSVSAQQRDVISVGEGWERHGKGSGRGSWVAAETAVLVQDASNAVCELWQLQNPGRHSVDSRGSVSAHALQRLGNFRGGDRAGVEVAMLGWGEAGVVDKQALSLLGGLSANDFGRTRSCEAVDRSPGSDVPAVVVGGLDFLDHLLNKHFSSLGVRHLQVVSGKSSLVAVFAVTRSGALCRASGSGDHGVAVPKTDAADPTALAKASAVSVIAGLALESSVRKAVRVSGFLRSAQRGFGGGRLNRVQERFSSQATKLWSEATHLGRMLITLHTLERIGKRQRIQSSLVVLPFGPKKVRKLRTGASRAAAVKSHSLRRGREPGLSPGGGQACRTGLQSRRGPRWSWGSGGVDAGDVQPSVAYGESHVAESVCQEADVQQGSGMEICRSEARRASSCSRSLAGRWVGLAPGDLFVASMCSAGGQTWMDVWPSRLRLGRLRVRVGAAAAGSSTKLLAPSIEALFAALRSSRLVAAQPEGGNTVGTWPAGTAGAGADPVGGRLLGISVLAVQEHCRSTDESAGLGLGGGLELASGGVGFLPSPAASNAKPCWTSGRFPLLSALDRGRMKLIFALLLLALSAQLLFVDAAQLLNRQRRRIDQLGHMISATTGHHYAAYIGYGNYCGPGGAGVPVDNLDACCQVHDYCYDDLMEKKNAGKCGSGSGPVFNQYLSRFNYKEKSNGQLECLDDRSTDYSNCLYELCQCDKVFADCLRPIKDQYNIENLKESQKYLRSLVLLIETAPSVADWVWRIVESLLAA</sequence>
<keyword evidence="16" id="KW-0812">Transmembrane</keyword>
<dbReference type="GO" id="GO:0005509">
    <property type="term" value="F:calcium ion binding"/>
    <property type="evidence" value="ECO:0007669"/>
    <property type="project" value="InterPro"/>
</dbReference>
<dbReference type="InterPro" id="IPR001211">
    <property type="entry name" value="PLA2"/>
</dbReference>
<dbReference type="GO" id="GO:0016042">
    <property type="term" value="P:lipid catabolic process"/>
    <property type="evidence" value="ECO:0007669"/>
    <property type="project" value="UniProtKB-KW"/>
</dbReference>
<dbReference type="PRINTS" id="PR00389">
    <property type="entry name" value="PHPHLIPASEA2"/>
</dbReference>
<evidence type="ECO:0000313" key="19">
    <source>
        <dbReference type="WBParaSite" id="maker-uti_cns_0013225-snap-gene-0.2-mRNA-1"/>
    </source>
</evidence>
<protein>
    <recommendedName>
        <fullName evidence="2">phospholipase A2</fullName>
        <ecNumber evidence="2">3.1.1.4</ecNumber>
    </recommendedName>
</protein>
<dbReference type="InterPro" id="IPR036444">
    <property type="entry name" value="PLipase_A2_dom_sf"/>
</dbReference>
<dbReference type="PROSITE" id="PS00118">
    <property type="entry name" value="PA2_HIS"/>
    <property type="match status" value="1"/>
</dbReference>
<evidence type="ECO:0000313" key="18">
    <source>
        <dbReference type="Proteomes" id="UP000095280"/>
    </source>
</evidence>
<feature type="binding site" evidence="11">
    <location>
        <position position="890"/>
    </location>
    <ligand>
        <name>Ca(2+)</name>
        <dbReference type="ChEBI" id="CHEBI:29108"/>
    </ligand>
</feature>
<evidence type="ECO:0000256" key="6">
    <source>
        <dbReference type="ARBA" id="ARBA00022837"/>
    </source>
</evidence>
<dbReference type="GO" id="GO:0004623">
    <property type="term" value="F:phospholipase A2 activity"/>
    <property type="evidence" value="ECO:0007669"/>
    <property type="project" value="UniProtKB-EC"/>
</dbReference>
<feature type="disulfide bond" evidence="12">
    <location>
        <begin position="906"/>
        <end position="978"/>
    </location>
</feature>
<evidence type="ECO:0000256" key="3">
    <source>
        <dbReference type="ARBA" id="ARBA00022525"/>
    </source>
</evidence>
<feature type="binding site" evidence="11">
    <location>
        <position position="911"/>
    </location>
    <ligand>
        <name>Ca(2+)</name>
        <dbReference type="ChEBI" id="CHEBI:29108"/>
    </ligand>
</feature>
<keyword evidence="16" id="KW-1133">Transmembrane helix</keyword>
<dbReference type="CDD" id="cd00125">
    <property type="entry name" value="PLA2c"/>
    <property type="match status" value="1"/>
</dbReference>
<dbReference type="SMART" id="SM00085">
    <property type="entry name" value="PA2c"/>
    <property type="match status" value="1"/>
</dbReference>
<feature type="domain" description="Phospholipase A2-like central" evidence="17">
    <location>
        <begin position="865"/>
        <end position="999"/>
    </location>
</feature>
<evidence type="ECO:0000256" key="12">
    <source>
        <dbReference type="PIRSR" id="PIRSR601211-3"/>
    </source>
</evidence>
<dbReference type="InterPro" id="IPR016090">
    <property type="entry name" value="PLA2-like_dom"/>
</dbReference>
<dbReference type="Proteomes" id="UP000095280">
    <property type="component" value="Unplaced"/>
</dbReference>
<evidence type="ECO:0000256" key="7">
    <source>
        <dbReference type="ARBA" id="ARBA00022963"/>
    </source>
</evidence>
<feature type="binding site" evidence="11">
    <location>
        <position position="894"/>
    </location>
    <ligand>
        <name>Ca(2+)</name>
        <dbReference type="ChEBI" id="CHEBI:29108"/>
    </ligand>
</feature>
<evidence type="ECO:0000256" key="1">
    <source>
        <dbReference type="ARBA" id="ARBA00004613"/>
    </source>
</evidence>
<evidence type="ECO:0000256" key="8">
    <source>
        <dbReference type="ARBA" id="ARBA00023098"/>
    </source>
</evidence>
<keyword evidence="9 12" id="KW-1015">Disulfide bond</keyword>
<accession>A0A1I8IKE4</accession>
<organism evidence="18 19">
    <name type="scientific">Macrostomum lignano</name>
    <dbReference type="NCBI Taxonomy" id="282301"/>
    <lineage>
        <taxon>Eukaryota</taxon>
        <taxon>Metazoa</taxon>
        <taxon>Spiralia</taxon>
        <taxon>Lophotrochozoa</taxon>
        <taxon>Platyhelminthes</taxon>
        <taxon>Rhabditophora</taxon>
        <taxon>Macrostomorpha</taxon>
        <taxon>Macrostomida</taxon>
        <taxon>Macrostomidae</taxon>
        <taxon>Macrostomum</taxon>
    </lineage>
</organism>
<evidence type="ECO:0000256" key="13">
    <source>
        <dbReference type="RuleBase" id="RU003654"/>
    </source>
</evidence>
<dbReference type="Pfam" id="PF00068">
    <property type="entry name" value="Phospholip_A2_1"/>
    <property type="match status" value="1"/>
</dbReference>
<comment type="subcellular location">
    <subcellularLocation>
        <location evidence="1 14">Secreted</location>
    </subcellularLocation>
</comment>
<dbReference type="AlphaFoldDB" id="A0A1I8IKE4"/>
<keyword evidence="16" id="KW-0472">Membrane</keyword>
<reference evidence="19" key="1">
    <citation type="submission" date="2016-11" db="UniProtKB">
        <authorList>
            <consortium name="WormBaseParasite"/>
        </authorList>
    </citation>
    <scope>IDENTIFICATION</scope>
</reference>
<dbReference type="InterPro" id="IPR033112">
    <property type="entry name" value="PLA2_Asp_AS"/>
</dbReference>